<keyword evidence="3" id="KW-0597">Phosphoprotein</keyword>
<keyword evidence="4" id="KW-0808">Transferase</keyword>
<dbReference type="InterPro" id="IPR005467">
    <property type="entry name" value="His_kinase_dom"/>
</dbReference>
<evidence type="ECO:0000256" key="4">
    <source>
        <dbReference type="ARBA" id="ARBA00022679"/>
    </source>
</evidence>
<dbReference type="InterPro" id="IPR022066">
    <property type="entry name" value="PdtaS_GAF"/>
</dbReference>
<dbReference type="InterPro" id="IPR038424">
    <property type="entry name" value="H_kinase_PdtaS_GAF_sf"/>
</dbReference>
<evidence type="ECO:0000313" key="9">
    <source>
        <dbReference type="EMBL" id="SDR86122.1"/>
    </source>
</evidence>
<sequence length="495" mass="53185">MPSMSEVIAEHTGLSTDDEHWLRVLVEEWQLLADLAFSDLVLWVPEPDGNVFWAAAQVRPTTGPTALVDDVVGDLIAYSPEHLVSEAFLSGTITQTSQGKLQAGIPVDVHAIPVGREGRTIAVVEQHTNQLAIRTAGALEQTYRRSAAELAQMVTVGRFPSGDGGMMTGLRVGDGFIRTDADHEVTFASPNALSAYRRLGLTGDLVDADLTELTSDLVPASQEPIHDTLASALGGRKAREMEVEAGTAHVTMRVVPLTPEGQQTGAIVLCRDVTDLRRTERELLSKEATIREIHHRVKNNLQTVAALLRMQARRIDAPEAKQALNEAMSRVASIAIVHETLSQAFDELVEFDKVADLILKMVGDVAAADGKVRTHRNGSFGVVSSSIAANLSLVVTELCQNAIEHGLDHPGDRSARSEEVSVEPTVTDGRLRMEVIDSGPGLPEGFSITDPRRKSLGLSIVVGLVAELGGTFELTNRGDVPGTRAVVEIPVTGDR</sequence>
<dbReference type="Pfam" id="PF02518">
    <property type="entry name" value="HATPase_c"/>
    <property type="match status" value="1"/>
</dbReference>
<dbReference type="InterPro" id="IPR035965">
    <property type="entry name" value="PAS-like_dom_sf"/>
</dbReference>
<gene>
    <name evidence="9" type="ORF">SAMN04489812_0136</name>
</gene>
<dbReference type="EC" id="2.7.13.3" evidence="2"/>
<dbReference type="InterPro" id="IPR013656">
    <property type="entry name" value="PAS_4"/>
</dbReference>
<dbReference type="SUPFAM" id="SSF55785">
    <property type="entry name" value="PYP-like sensor domain (PAS domain)"/>
    <property type="match status" value="1"/>
</dbReference>
<evidence type="ECO:0000259" key="8">
    <source>
        <dbReference type="PROSITE" id="PS50109"/>
    </source>
</evidence>
<protein>
    <recommendedName>
        <fullName evidence="2">histidine kinase</fullName>
        <ecNumber evidence="2">2.7.13.3</ecNumber>
    </recommendedName>
</protein>
<evidence type="ECO:0000256" key="5">
    <source>
        <dbReference type="ARBA" id="ARBA00022741"/>
    </source>
</evidence>
<dbReference type="Gene3D" id="3.30.565.10">
    <property type="entry name" value="Histidine kinase-like ATPase, C-terminal domain"/>
    <property type="match status" value="1"/>
</dbReference>
<dbReference type="SMART" id="SM00387">
    <property type="entry name" value="HATPase_c"/>
    <property type="match status" value="1"/>
</dbReference>
<evidence type="ECO:0000256" key="1">
    <source>
        <dbReference type="ARBA" id="ARBA00000085"/>
    </source>
</evidence>
<dbReference type="GO" id="GO:0005524">
    <property type="term" value="F:ATP binding"/>
    <property type="evidence" value="ECO:0007669"/>
    <property type="project" value="UniProtKB-KW"/>
</dbReference>
<evidence type="ECO:0000313" key="10">
    <source>
        <dbReference type="Proteomes" id="UP000199103"/>
    </source>
</evidence>
<dbReference type="Pfam" id="PF12282">
    <property type="entry name" value="GAF_PdtaS"/>
    <property type="match status" value="1"/>
</dbReference>
<dbReference type="Gene3D" id="3.30.450.280">
    <property type="entry name" value="GAF domain"/>
    <property type="match status" value="1"/>
</dbReference>
<dbReference type="AlphaFoldDB" id="A0A1H1MHM6"/>
<keyword evidence="5" id="KW-0547">Nucleotide-binding</keyword>
<dbReference type="RefSeq" id="WP_091518276.1">
    <property type="nucleotide sequence ID" value="NZ_LT629772.1"/>
</dbReference>
<dbReference type="PROSITE" id="PS50109">
    <property type="entry name" value="HIS_KIN"/>
    <property type="match status" value="1"/>
</dbReference>
<feature type="domain" description="Histidine kinase" evidence="8">
    <location>
        <begin position="292"/>
        <end position="493"/>
    </location>
</feature>
<dbReference type="Proteomes" id="UP000199103">
    <property type="component" value="Chromosome I"/>
</dbReference>
<dbReference type="SUPFAM" id="SSF55874">
    <property type="entry name" value="ATPase domain of HSP90 chaperone/DNA topoisomerase II/histidine kinase"/>
    <property type="match status" value="1"/>
</dbReference>
<name>A0A1H1MHM6_9ACTN</name>
<comment type="catalytic activity">
    <reaction evidence="1">
        <text>ATP + protein L-histidine = ADP + protein N-phospho-L-histidine.</text>
        <dbReference type="EC" id="2.7.13.3"/>
    </reaction>
</comment>
<dbReference type="OrthoDB" id="9767435at2"/>
<keyword evidence="7" id="KW-0067">ATP-binding</keyword>
<keyword evidence="6 9" id="KW-0418">Kinase</keyword>
<evidence type="ECO:0000256" key="7">
    <source>
        <dbReference type="ARBA" id="ARBA00022840"/>
    </source>
</evidence>
<dbReference type="PANTHER" id="PTHR41523">
    <property type="entry name" value="TWO-COMPONENT SYSTEM SENSOR PROTEIN"/>
    <property type="match status" value="1"/>
</dbReference>
<keyword evidence="10" id="KW-1185">Reference proteome</keyword>
<organism evidence="9 10">
    <name type="scientific">Microlunatus soli</name>
    <dbReference type="NCBI Taxonomy" id="630515"/>
    <lineage>
        <taxon>Bacteria</taxon>
        <taxon>Bacillati</taxon>
        <taxon>Actinomycetota</taxon>
        <taxon>Actinomycetes</taxon>
        <taxon>Propionibacteriales</taxon>
        <taxon>Propionibacteriaceae</taxon>
        <taxon>Microlunatus</taxon>
    </lineage>
</organism>
<dbReference type="EMBL" id="LT629772">
    <property type="protein sequence ID" value="SDR86122.1"/>
    <property type="molecule type" value="Genomic_DNA"/>
</dbReference>
<dbReference type="Gene3D" id="3.30.450.20">
    <property type="entry name" value="PAS domain"/>
    <property type="match status" value="1"/>
</dbReference>
<dbReference type="InterPro" id="IPR003594">
    <property type="entry name" value="HATPase_dom"/>
</dbReference>
<dbReference type="STRING" id="630515.SAMN04489812_0136"/>
<dbReference type="InterPro" id="IPR011495">
    <property type="entry name" value="Sig_transdc_His_kin_sub2_dim/P"/>
</dbReference>
<dbReference type="InterPro" id="IPR036890">
    <property type="entry name" value="HATPase_C_sf"/>
</dbReference>
<evidence type="ECO:0000256" key="3">
    <source>
        <dbReference type="ARBA" id="ARBA00022553"/>
    </source>
</evidence>
<reference evidence="9 10" key="1">
    <citation type="submission" date="2016-10" db="EMBL/GenBank/DDBJ databases">
        <authorList>
            <person name="de Groot N.N."/>
        </authorList>
    </citation>
    <scope>NUCLEOTIDE SEQUENCE [LARGE SCALE GENOMIC DNA]</scope>
    <source>
        <strain evidence="9 10">DSM 21800</strain>
    </source>
</reference>
<dbReference type="PANTHER" id="PTHR41523:SF8">
    <property type="entry name" value="ETHYLENE RESPONSE SENSOR PROTEIN"/>
    <property type="match status" value="1"/>
</dbReference>
<evidence type="ECO:0000256" key="6">
    <source>
        <dbReference type="ARBA" id="ARBA00022777"/>
    </source>
</evidence>
<dbReference type="Pfam" id="PF07568">
    <property type="entry name" value="HisKA_2"/>
    <property type="match status" value="1"/>
</dbReference>
<dbReference type="Pfam" id="PF08448">
    <property type="entry name" value="PAS_4"/>
    <property type="match status" value="1"/>
</dbReference>
<evidence type="ECO:0000256" key="2">
    <source>
        <dbReference type="ARBA" id="ARBA00012438"/>
    </source>
</evidence>
<dbReference type="GO" id="GO:0004673">
    <property type="term" value="F:protein histidine kinase activity"/>
    <property type="evidence" value="ECO:0007669"/>
    <property type="project" value="UniProtKB-EC"/>
</dbReference>
<proteinExistence type="predicted"/>
<accession>A0A1H1MHM6</accession>